<dbReference type="InterPro" id="IPR014729">
    <property type="entry name" value="Rossmann-like_a/b/a_fold"/>
</dbReference>
<dbReference type="InterPro" id="IPR015262">
    <property type="entry name" value="tRNA_Ile_lys_synt_subst-bd"/>
</dbReference>
<feature type="binding site" evidence="7">
    <location>
        <begin position="33"/>
        <end position="38"/>
    </location>
    <ligand>
        <name>ATP</name>
        <dbReference type="ChEBI" id="CHEBI:30616"/>
    </ligand>
</feature>
<dbReference type="HAMAP" id="MF_01161">
    <property type="entry name" value="tRNA_Ile_lys_synt"/>
    <property type="match status" value="1"/>
</dbReference>
<dbReference type="NCBIfam" id="TIGR02432">
    <property type="entry name" value="lysidine_TilS_N"/>
    <property type="match status" value="1"/>
</dbReference>
<evidence type="ECO:0000256" key="3">
    <source>
        <dbReference type="ARBA" id="ARBA00022694"/>
    </source>
</evidence>
<gene>
    <name evidence="7 10" type="primary">tilS</name>
    <name evidence="10" type="ORF">MP11Mi_09200</name>
</gene>
<comment type="function">
    <text evidence="7">Ligates lysine onto the cytidine present at position 34 of the AUA codon-specific tRNA(Ile) that contains the anticodon CAU, in an ATP-dependent manner. Cytidine is converted to lysidine, thus changing the amino acid specificity of the tRNA from methionine to isoleucine.</text>
</comment>
<dbReference type="SUPFAM" id="SSF82829">
    <property type="entry name" value="MesJ substrate recognition domain-like"/>
    <property type="match status" value="1"/>
</dbReference>
<keyword evidence="5 7" id="KW-0067">ATP-binding</keyword>
<dbReference type="EMBL" id="CP128986">
    <property type="protein sequence ID" value="WOC11840.1"/>
    <property type="molecule type" value="Genomic_DNA"/>
</dbReference>
<protein>
    <recommendedName>
        <fullName evidence="7">tRNA(Ile)-lysidine synthase</fullName>
        <ecNumber evidence="7">6.3.4.19</ecNumber>
    </recommendedName>
    <alternativeName>
        <fullName evidence="7">tRNA(Ile)-2-lysyl-cytidine synthase</fullName>
    </alternativeName>
    <alternativeName>
        <fullName evidence="7">tRNA(Ile)-lysidine synthetase</fullName>
    </alternativeName>
</protein>
<dbReference type="GO" id="GO:0005524">
    <property type="term" value="F:ATP binding"/>
    <property type="evidence" value="ECO:0007669"/>
    <property type="project" value="UniProtKB-UniRule"/>
</dbReference>
<sequence>MTDSGAAQRALVSAVRHFAADHVPGEGVCVALSGGADSSALTAAAVRAGLAVHAIVVDHRLQEGSAAIAQTAAAAARGLGATAEVVPVTVAGLGGTEATARDARYRALDDARHGRPVLLGHTLDDQAETVLLGLGRGSGARSLAGMRAWSAPWGRPLLGIRRAQTRAACDGWNLPVWDDPHNDDPRYTRVRVRSEVLPLLEDVLAGGVAHALARTASQLSDDSDALDAIAARTFAQATTGQGLALDALVDIDPAIRTRVVRLWLQAIDVDAPAHRVVSTVDALVSDWHGQGPIAVGGDERSRVVVTRQGRELLVQREDR</sequence>
<name>A0AA97CV94_9ACTN</name>
<dbReference type="GO" id="GO:0006400">
    <property type="term" value="P:tRNA modification"/>
    <property type="evidence" value="ECO:0007669"/>
    <property type="project" value="UniProtKB-UniRule"/>
</dbReference>
<dbReference type="SUPFAM" id="SSF52402">
    <property type="entry name" value="Adenine nucleotide alpha hydrolases-like"/>
    <property type="match status" value="1"/>
</dbReference>
<dbReference type="InterPro" id="IPR012094">
    <property type="entry name" value="tRNA_Ile_lys_synt"/>
</dbReference>
<evidence type="ECO:0000256" key="1">
    <source>
        <dbReference type="ARBA" id="ARBA00022490"/>
    </source>
</evidence>
<evidence type="ECO:0000256" key="2">
    <source>
        <dbReference type="ARBA" id="ARBA00022598"/>
    </source>
</evidence>
<dbReference type="InterPro" id="IPR011063">
    <property type="entry name" value="TilS/TtcA_N"/>
</dbReference>
<comment type="subcellular location">
    <subcellularLocation>
        <location evidence="7">Cytoplasm</location>
    </subcellularLocation>
</comment>
<dbReference type="RefSeq" id="WP_420041119.1">
    <property type="nucleotide sequence ID" value="NZ_CP128986.1"/>
</dbReference>
<keyword evidence="4 7" id="KW-0547">Nucleotide-binding</keyword>
<dbReference type="PANTHER" id="PTHR43033">
    <property type="entry name" value="TRNA(ILE)-LYSIDINE SYNTHASE-RELATED"/>
    <property type="match status" value="1"/>
</dbReference>
<dbReference type="InterPro" id="IPR012795">
    <property type="entry name" value="tRNA_Ile_lys_synt_N"/>
</dbReference>
<feature type="domain" description="tRNA(Ile)-lysidine synthase substrate-binding" evidence="9">
    <location>
        <begin position="243"/>
        <end position="309"/>
    </location>
</feature>
<evidence type="ECO:0000259" key="9">
    <source>
        <dbReference type="Pfam" id="PF09179"/>
    </source>
</evidence>
<evidence type="ECO:0000256" key="5">
    <source>
        <dbReference type="ARBA" id="ARBA00022840"/>
    </source>
</evidence>
<dbReference type="Pfam" id="PF01171">
    <property type="entry name" value="ATP_bind_3"/>
    <property type="match status" value="1"/>
</dbReference>
<dbReference type="Gene3D" id="1.20.59.20">
    <property type="match status" value="1"/>
</dbReference>
<feature type="domain" description="tRNA(Ile)-lysidine/2-thiocytidine synthase N-terminal" evidence="8">
    <location>
        <begin position="28"/>
        <end position="194"/>
    </location>
</feature>
<evidence type="ECO:0000259" key="8">
    <source>
        <dbReference type="Pfam" id="PF01171"/>
    </source>
</evidence>
<keyword evidence="3 7" id="KW-0819">tRNA processing</keyword>
<dbReference type="EC" id="6.3.4.19" evidence="7"/>
<reference evidence="10" key="1">
    <citation type="submission" date="2023-06" db="EMBL/GenBank/DDBJ databases">
        <title>Gordonia sp. nov. and Pseudochrobactrum sp. nov., two species isolated from the burying beetle Nicrophorus vespilloides.</title>
        <authorList>
            <person name="Poehlein A."/>
            <person name="Guzman J."/>
            <person name="Daniel R."/>
            <person name="Vilcinskas A."/>
        </authorList>
    </citation>
    <scope>NUCLEOTIDE SEQUENCE</scope>
    <source>
        <strain evidence="10">MP11Mi</strain>
    </source>
</reference>
<evidence type="ECO:0000256" key="6">
    <source>
        <dbReference type="ARBA" id="ARBA00048539"/>
    </source>
</evidence>
<organism evidence="10">
    <name type="scientific">Gordonia sp. MP11Mi</name>
    <dbReference type="NCBI Taxonomy" id="3022769"/>
    <lineage>
        <taxon>Bacteria</taxon>
        <taxon>Bacillati</taxon>
        <taxon>Actinomycetota</taxon>
        <taxon>Actinomycetes</taxon>
        <taxon>Mycobacteriales</taxon>
        <taxon>Gordoniaceae</taxon>
        <taxon>Gordonia</taxon>
    </lineage>
</organism>
<keyword evidence="2 7" id="KW-0436">Ligase</keyword>
<comment type="catalytic activity">
    <reaction evidence="6 7">
        <text>cytidine(34) in tRNA(Ile2) + L-lysine + ATP = lysidine(34) in tRNA(Ile2) + AMP + diphosphate + H(+)</text>
        <dbReference type="Rhea" id="RHEA:43744"/>
        <dbReference type="Rhea" id="RHEA-COMP:10625"/>
        <dbReference type="Rhea" id="RHEA-COMP:10670"/>
        <dbReference type="ChEBI" id="CHEBI:15378"/>
        <dbReference type="ChEBI" id="CHEBI:30616"/>
        <dbReference type="ChEBI" id="CHEBI:32551"/>
        <dbReference type="ChEBI" id="CHEBI:33019"/>
        <dbReference type="ChEBI" id="CHEBI:82748"/>
        <dbReference type="ChEBI" id="CHEBI:83665"/>
        <dbReference type="ChEBI" id="CHEBI:456215"/>
        <dbReference type="EC" id="6.3.4.19"/>
    </reaction>
</comment>
<evidence type="ECO:0000256" key="7">
    <source>
        <dbReference type="HAMAP-Rule" id="MF_01161"/>
    </source>
</evidence>
<dbReference type="AlphaFoldDB" id="A0AA97CV94"/>
<evidence type="ECO:0000313" key="10">
    <source>
        <dbReference type="EMBL" id="WOC11840.1"/>
    </source>
</evidence>
<proteinExistence type="inferred from homology"/>
<accession>A0AA97CV94</accession>
<dbReference type="CDD" id="cd01992">
    <property type="entry name" value="TilS_N"/>
    <property type="match status" value="1"/>
</dbReference>
<dbReference type="Gene3D" id="3.40.50.620">
    <property type="entry name" value="HUPs"/>
    <property type="match status" value="1"/>
</dbReference>
<dbReference type="GO" id="GO:0032267">
    <property type="term" value="F:tRNA(Ile)-lysidine synthase activity"/>
    <property type="evidence" value="ECO:0007669"/>
    <property type="project" value="UniProtKB-EC"/>
</dbReference>
<dbReference type="Pfam" id="PF09179">
    <property type="entry name" value="TilS"/>
    <property type="match status" value="1"/>
</dbReference>
<dbReference type="GO" id="GO:0005737">
    <property type="term" value="C:cytoplasm"/>
    <property type="evidence" value="ECO:0007669"/>
    <property type="project" value="UniProtKB-SubCell"/>
</dbReference>
<comment type="domain">
    <text evidence="7">The N-terminal region contains the highly conserved SGGXDS motif, predicted to be a P-loop motif involved in ATP binding.</text>
</comment>
<dbReference type="PANTHER" id="PTHR43033:SF1">
    <property type="entry name" value="TRNA(ILE)-LYSIDINE SYNTHASE-RELATED"/>
    <property type="match status" value="1"/>
</dbReference>
<keyword evidence="1 7" id="KW-0963">Cytoplasm</keyword>
<evidence type="ECO:0000256" key="4">
    <source>
        <dbReference type="ARBA" id="ARBA00022741"/>
    </source>
</evidence>
<comment type="similarity">
    <text evidence="7">Belongs to the tRNA(Ile)-lysidine synthase family.</text>
</comment>